<comment type="similarity">
    <text evidence="1">Belongs to the RNA polymerase subunit omega family.</text>
</comment>
<evidence type="ECO:0000256" key="8">
    <source>
        <dbReference type="ARBA" id="ARBA00048552"/>
    </source>
</evidence>
<dbReference type="EC" id="2.7.7.6" evidence="2"/>
<name>A0A379MTL5_9BACT</name>
<organism evidence="9 10">
    <name type="scientific">Rikenella microfusus</name>
    <dbReference type="NCBI Taxonomy" id="28139"/>
    <lineage>
        <taxon>Bacteria</taxon>
        <taxon>Pseudomonadati</taxon>
        <taxon>Bacteroidota</taxon>
        <taxon>Bacteroidia</taxon>
        <taxon>Bacteroidales</taxon>
        <taxon>Rikenellaceae</taxon>
        <taxon>Rikenella</taxon>
    </lineage>
</organism>
<dbReference type="OrthoDB" id="9429628at2"/>
<evidence type="ECO:0000256" key="4">
    <source>
        <dbReference type="ARBA" id="ARBA00022478"/>
    </source>
</evidence>
<dbReference type="GO" id="GO:0000428">
    <property type="term" value="C:DNA-directed RNA polymerase complex"/>
    <property type="evidence" value="ECO:0007669"/>
    <property type="project" value="UniProtKB-KW"/>
</dbReference>
<evidence type="ECO:0000256" key="7">
    <source>
        <dbReference type="ARBA" id="ARBA00030998"/>
    </source>
</evidence>
<dbReference type="Gene3D" id="3.90.940.10">
    <property type="match status" value="1"/>
</dbReference>
<evidence type="ECO:0000256" key="6">
    <source>
        <dbReference type="ARBA" id="ARBA00029924"/>
    </source>
</evidence>
<keyword evidence="5" id="KW-0804">Transcription</keyword>
<evidence type="ECO:0000313" key="10">
    <source>
        <dbReference type="Proteomes" id="UP000255233"/>
    </source>
</evidence>
<dbReference type="AlphaFoldDB" id="A0A379MTL5"/>
<evidence type="ECO:0000256" key="3">
    <source>
        <dbReference type="ARBA" id="ARBA00013725"/>
    </source>
</evidence>
<sequence length="110" mass="12589">MEIKTQNVPTNTVTRTLSDLDAATGNIYETVNVIARRANQINSEIKQELAGKLSEFSFASDNLEETFENREQIEISRHYERMPKPTLIAIEEYLEGEVGFRERNPQAAEK</sequence>
<evidence type="ECO:0000313" key="9">
    <source>
        <dbReference type="EMBL" id="SUE35064.1"/>
    </source>
</evidence>
<dbReference type="GO" id="GO:0006351">
    <property type="term" value="P:DNA-templated transcription"/>
    <property type="evidence" value="ECO:0007669"/>
    <property type="project" value="InterPro"/>
</dbReference>
<dbReference type="EMBL" id="UGVL01000001">
    <property type="protein sequence ID" value="SUE35064.1"/>
    <property type="molecule type" value="Genomic_DNA"/>
</dbReference>
<gene>
    <name evidence="9" type="ORF">NCTC11190_02309</name>
</gene>
<dbReference type="SMART" id="SM01409">
    <property type="entry name" value="RNA_pol_Rpb6"/>
    <property type="match status" value="1"/>
</dbReference>
<evidence type="ECO:0000256" key="5">
    <source>
        <dbReference type="ARBA" id="ARBA00023163"/>
    </source>
</evidence>
<protein>
    <recommendedName>
        <fullName evidence="3">DNA-directed RNA polymerase subunit omega</fullName>
        <ecNumber evidence="2">2.7.7.6</ecNumber>
    </recommendedName>
    <alternativeName>
        <fullName evidence="7">RNA polymerase omega subunit</fullName>
    </alternativeName>
    <alternativeName>
        <fullName evidence="6">Transcriptase subunit omega</fullName>
    </alternativeName>
</protein>
<keyword evidence="4" id="KW-0240">DNA-directed RNA polymerase</keyword>
<accession>A0A379MTL5</accession>
<dbReference type="Pfam" id="PF01192">
    <property type="entry name" value="RNA_pol_Rpb6"/>
    <property type="match status" value="1"/>
</dbReference>
<evidence type="ECO:0000256" key="2">
    <source>
        <dbReference type="ARBA" id="ARBA00012418"/>
    </source>
</evidence>
<dbReference type="InterPro" id="IPR036161">
    <property type="entry name" value="RPB6/omega-like_sf"/>
</dbReference>
<dbReference type="STRING" id="880526.GCA_000427365_01511"/>
<dbReference type="Proteomes" id="UP000255233">
    <property type="component" value="Unassembled WGS sequence"/>
</dbReference>
<reference evidence="9 10" key="1">
    <citation type="submission" date="2018-06" db="EMBL/GenBank/DDBJ databases">
        <authorList>
            <consortium name="Pathogen Informatics"/>
            <person name="Doyle S."/>
        </authorList>
    </citation>
    <scope>NUCLEOTIDE SEQUENCE [LARGE SCALE GENOMIC DNA]</scope>
    <source>
        <strain evidence="9 10">NCTC11190</strain>
    </source>
</reference>
<comment type="catalytic activity">
    <reaction evidence="8">
        <text>RNA(n) + a ribonucleoside 5'-triphosphate = RNA(n+1) + diphosphate</text>
        <dbReference type="Rhea" id="RHEA:21248"/>
        <dbReference type="Rhea" id="RHEA-COMP:14527"/>
        <dbReference type="Rhea" id="RHEA-COMP:17342"/>
        <dbReference type="ChEBI" id="CHEBI:33019"/>
        <dbReference type="ChEBI" id="CHEBI:61557"/>
        <dbReference type="ChEBI" id="CHEBI:140395"/>
        <dbReference type="EC" id="2.7.7.6"/>
    </reaction>
</comment>
<evidence type="ECO:0000256" key="1">
    <source>
        <dbReference type="ARBA" id="ARBA00006711"/>
    </source>
</evidence>
<dbReference type="GO" id="GO:0003677">
    <property type="term" value="F:DNA binding"/>
    <property type="evidence" value="ECO:0007669"/>
    <property type="project" value="InterPro"/>
</dbReference>
<proteinExistence type="inferred from homology"/>
<keyword evidence="10" id="KW-1185">Reference proteome</keyword>
<dbReference type="RefSeq" id="WP_027291177.1">
    <property type="nucleotide sequence ID" value="NZ_CALVFX010000012.1"/>
</dbReference>
<dbReference type="InterPro" id="IPR006110">
    <property type="entry name" value="Pol_omega/Rpo6/RPB6"/>
</dbReference>
<dbReference type="GO" id="GO:0003899">
    <property type="term" value="F:DNA-directed RNA polymerase activity"/>
    <property type="evidence" value="ECO:0007669"/>
    <property type="project" value="UniProtKB-EC"/>
</dbReference>